<accession>A0A1G1W7S0</accession>
<gene>
    <name evidence="1" type="ORF">A2126_01420</name>
</gene>
<comment type="caution">
    <text evidence="1">The sequence shown here is derived from an EMBL/GenBank/DDBJ whole genome shotgun (WGS) entry which is preliminary data.</text>
</comment>
<sequence length="276" mass="32018">MRLLTHLSRLASLVFLVWLLTFANVPRTAVGGVSRNTGNKPLADRITRLPKKWRREGRQKRITKFIQDHCEAAWSKIIKEGFARLGSSSPQTVQEHRLSVKQRFLEEAEIERLTPEEVMEGLCQIDVHEIDEVVTGDRARLKLPHRRDQRQAYVEGWWPEADWLPTSPGGVSPRWKREWQEGKAAAYEFVRQRAGKHLADIIIEVYDDFHGGRSKVSRLARDCHYAETVSEGIRERVPVPHFALEALSAVATPRIRERVMREYKEAVERKEQKPIF</sequence>
<dbReference type="AlphaFoldDB" id="A0A1G1W7S0"/>
<name>A0A1G1W7S0_9BACT</name>
<protein>
    <submittedName>
        <fullName evidence="1">Uncharacterized protein</fullName>
    </submittedName>
</protein>
<evidence type="ECO:0000313" key="1">
    <source>
        <dbReference type="EMBL" id="OGY23726.1"/>
    </source>
</evidence>
<evidence type="ECO:0000313" key="2">
    <source>
        <dbReference type="Proteomes" id="UP000178493"/>
    </source>
</evidence>
<reference evidence="1 2" key="1">
    <citation type="journal article" date="2016" name="Nat. Commun.">
        <title>Thousands of microbial genomes shed light on interconnected biogeochemical processes in an aquifer system.</title>
        <authorList>
            <person name="Anantharaman K."/>
            <person name="Brown C.T."/>
            <person name="Hug L.A."/>
            <person name="Sharon I."/>
            <person name="Castelle C.J."/>
            <person name="Probst A.J."/>
            <person name="Thomas B.C."/>
            <person name="Singh A."/>
            <person name="Wilkins M.J."/>
            <person name="Karaoz U."/>
            <person name="Brodie E.L."/>
            <person name="Williams K.H."/>
            <person name="Hubbard S.S."/>
            <person name="Banfield J.F."/>
        </authorList>
    </citation>
    <scope>NUCLEOTIDE SEQUENCE [LARGE SCALE GENOMIC DNA]</scope>
</reference>
<proteinExistence type="predicted"/>
<organism evidence="1 2">
    <name type="scientific">Candidatus Woykebacteria bacterium GWB1_45_5</name>
    <dbReference type="NCBI Taxonomy" id="1802592"/>
    <lineage>
        <taxon>Bacteria</taxon>
        <taxon>Candidatus Woykeibacteriota</taxon>
    </lineage>
</organism>
<dbReference type="Proteomes" id="UP000178493">
    <property type="component" value="Unassembled WGS sequence"/>
</dbReference>
<dbReference type="EMBL" id="MHCO01000029">
    <property type="protein sequence ID" value="OGY23726.1"/>
    <property type="molecule type" value="Genomic_DNA"/>
</dbReference>